<comment type="caution">
    <text evidence="3">The sequence shown here is derived from an EMBL/GenBank/DDBJ whole genome shotgun (WGS) entry which is preliminary data.</text>
</comment>
<evidence type="ECO:0000259" key="2">
    <source>
        <dbReference type="PROSITE" id="PS51782"/>
    </source>
</evidence>
<sequence length="384" mass="42866">MKIHIVQKGDSLEKIAERYEVDFQELKKLNSQLSNPDLIMPGMKIKVPSGGVPVKKEEEQLNMRKELPKKKGLPKKELPKKELPKMEHPFAQEKPKEKVEIEDVKMKEKPSIPYVPPVPNLGQPGLPEGDISNLYQNVNQLHQPFVPPKPYEHQEKESNMYFPWTNEEESKMENVNYPNVPNPQHAGAAAEEPPAYHGMPNVAAAGYYHHPHYFHHYPYYPGCLIPVSPVLPGSGLCHPWHHYPAHMHYMPYAHHGYVSPAEYEGGENAGHDNAGHHHTHHHQPMTAPAYMLSFGAYPSQTYPSFAPPNVGHTGDPNIAHAGEEDCGCGPAQYSGGYPTGYPGGMPYGQMPGQMPQMGAPYETGAYGQQPAAGQMFSRPEEDED</sequence>
<dbReference type="InterPro" id="IPR018392">
    <property type="entry name" value="LysM"/>
</dbReference>
<dbReference type="EMBL" id="JARRTL010000025">
    <property type="protein sequence ID" value="MEC0486887.1"/>
    <property type="molecule type" value="Genomic_DNA"/>
</dbReference>
<dbReference type="SMART" id="SM00257">
    <property type="entry name" value="LysM"/>
    <property type="match status" value="1"/>
</dbReference>
<dbReference type="Gene3D" id="3.10.350.10">
    <property type="entry name" value="LysM domain"/>
    <property type="match status" value="1"/>
</dbReference>
<dbReference type="InterPro" id="IPR014248">
    <property type="entry name" value="Spore_coat_assembly_SafA"/>
</dbReference>
<evidence type="ECO:0000313" key="4">
    <source>
        <dbReference type="EMBL" id="MEC0486887.1"/>
    </source>
</evidence>
<dbReference type="SUPFAM" id="SSF54106">
    <property type="entry name" value="LysM domain"/>
    <property type="match status" value="1"/>
</dbReference>
<keyword evidence="6" id="KW-1185">Reference proteome</keyword>
<evidence type="ECO:0000313" key="6">
    <source>
        <dbReference type="Proteomes" id="UP001341297"/>
    </source>
</evidence>
<dbReference type="Proteomes" id="UP000036168">
    <property type="component" value="Unassembled WGS sequence"/>
</dbReference>
<dbReference type="RefSeq" id="WP_048353531.1">
    <property type="nucleotide sequence ID" value="NZ_JARRTL010000025.1"/>
</dbReference>
<dbReference type="InterPro" id="IPR036779">
    <property type="entry name" value="LysM_dom_sf"/>
</dbReference>
<dbReference type="Pfam" id="PF01476">
    <property type="entry name" value="LysM"/>
    <property type="match status" value="1"/>
</dbReference>
<reference evidence="3" key="2">
    <citation type="submission" date="2015-10" db="EMBL/GenBank/DDBJ databases">
        <authorList>
            <person name="Gilbert D.G."/>
        </authorList>
    </citation>
    <scope>NUCLEOTIDE SEQUENCE</scope>
    <source>
        <strain evidence="3">GO-13</strain>
    </source>
</reference>
<gene>
    <name evidence="4" type="primary">safA</name>
    <name evidence="3" type="ORF">AB447_212865</name>
    <name evidence="4" type="ORF">P8828_19190</name>
</gene>
<evidence type="ECO:0000313" key="5">
    <source>
        <dbReference type="Proteomes" id="UP000036168"/>
    </source>
</evidence>
<evidence type="ECO:0000313" key="3">
    <source>
        <dbReference type="EMBL" id="KRT95376.1"/>
    </source>
</evidence>
<dbReference type="OrthoDB" id="2033517at2"/>
<evidence type="ECO:0000256" key="1">
    <source>
        <dbReference type="SAM" id="MobiDB-lite"/>
    </source>
</evidence>
<feature type="region of interest" description="Disordered" evidence="1">
    <location>
        <begin position="358"/>
        <end position="384"/>
    </location>
</feature>
<dbReference type="Proteomes" id="UP001341297">
    <property type="component" value="Unassembled WGS sequence"/>
</dbReference>
<dbReference type="AlphaFoldDB" id="A0A0T6BUQ8"/>
<feature type="domain" description="LysM" evidence="2">
    <location>
        <begin position="2"/>
        <end position="47"/>
    </location>
</feature>
<name>A0A0T6BUQ8_9BACI</name>
<protein>
    <submittedName>
        <fullName evidence="3">Peptigoglycan-binding protein LysM</fullName>
    </submittedName>
    <submittedName>
        <fullName evidence="4">SafA/ExsA family spore coat assembly protein</fullName>
    </submittedName>
</protein>
<dbReference type="PROSITE" id="PS51782">
    <property type="entry name" value="LYSM"/>
    <property type="match status" value="1"/>
</dbReference>
<dbReference type="EMBL" id="LECW02000004">
    <property type="protein sequence ID" value="KRT95376.1"/>
    <property type="molecule type" value="Genomic_DNA"/>
</dbReference>
<dbReference type="CDD" id="cd00118">
    <property type="entry name" value="LysM"/>
    <property type="match status" value="1"/>
</dbReference>
<dbReference type="STRING" id="1664069.BGLY_3239"/>
<reference evidence="4 6" key="3">
    <citation type="submission" date="2023-03" db="EMBL/GenBank/DDBJ databases">
        <title>Agriculturally important microbes genome sequencing.</title>
        <authorList>
            <person name="Dunlap C."/>
        </authorList>
    </citation>
    <scope>NUCLEOTIDE SEQUENCE [LARGE SCALE GENOMIC DNA]</scope>
    <source>
        <strain evidence="4 6">CBP-3203</strain>
    </source>
</reference>
<accession>A0A0T6BUQ8</accession>
<reference evidence="3 5" key="1">
    <citation type="journal article" date="2015" name="Int. J. Syst. Evol. Microbiol.">
        <title>Bacillus glycinifermentans sp. nov., isolated from fermented soybean paste.</title>
        <authorList>
            <person name="Kim S.J."/>
            <person name="Dunlap C.A."/>
            <person name="Kwon S.W."/>
            <person name="Rooney A.P."/>
        </authorList>
    </citation>
    <scope>NUCLEOTIDE SEQUENCE [LARGE SCALE GENOMIC DNA]</scope>
    <source>
        <strain evidence="3 5">GO-13</strain>
    </source>
</reference>
<dbReference type="NCBIfam" id="TIGR02899">
    <property type="entry name" value="spore_safA"/>
    <property type="match status" value="1"/>
</dbReference>
<proteinExistence type="predicted"/>
<organism evidence="3 5">
    <name type="scientific">Bacillus glycinifermentans</name>
    <dbReference type="NCBI Taxonomy" id="1664069"/>
    <lineage>
        <taxon>Bacteria</taxon>
        <taxon>Bacillati</taxon>
        <taxon>Bacillota</taxon>
        <taxon>Bacilli</taxon>
        <taxon>Bacillales</taxon>
        <taxon>Bacillaceae</taxon>
        <taxon>Bacillus</taxon>
    </lineage>
</organism>